<dbReference type="GO" id="GO:0051747">
    <property type="term" value="F:cytosine C-5 DNA demethylase activity"/>
    <property type="evidence" value="ECO:0007669"/>
    <property type="project" value="TreeGrafter"/>
</dbReference>
<feature type="compositionally biased region" description="Low complexity" evidence="1">
    <location>
        <begin position="101"/>
        <end position="113"/>
    </location>
</feature>
<dbReference type="GO" id="GO:0035516">
    <property type="term" value="F:broad specificity oxidative DNA demethylase activity"/>
    <property type="evidence" value="ECO:0007669"/>
    <property type="project" value="TreeGrafter"/>
</dbReference>
<dbReference type="Pfam" id="PF13532">
    <property type="entry name" value="2OG-FeII_Oxy_2"/>
    <property type="match status" value="1"/>
</dbReference>
<keyword evidence="4" id="KW-1185">Reference proteome</keyword>
<feature type="compositionally biased region" description="Polar residues" evidence="1">
    <location>
        <begin position="16"/>
        <end position="35"/>
    </location>
</feature>
<dbReference type="AlphaFoldDB" id="A0A8H3PF94"/>
<organism evidence="3 4">
    <name type="scientific">Imshaugia aleurites</name>
    <dbReference type="NCBI Taxonomy" id="172621"/>
    <lineage>
        <taxon>Eukaryota</taxon>
        <taxon>Fungi</taxon>
        <taxon>Dikarya</taxon>
        <taxon>Ascomycota</taxon>
        <taxon>Pezizomycotina</taxon>
        <taxon>Lecanoromycetes</taxon>
        <taxon>OSLEUM clade</taxon>
        <taxon>Lecanoromycetidae</taxon>
        <taxon>Lecanorales</taxon>
        <taxon>Lecanorineae</taxon>
        <taxon>Parmeliaceae</taxon>
        <taxon>Imshaugia</taxon>
    </lineage>
</organism>
<accession>A0A8H3PF94</accession>
<feature type="region of interest" description="Disordered" evidence="1">
    <location>
        <begin position="16"/>
        <end position="39"/>
    </location>
</feature>
<dbReference type="InterPro" id="IPR027450">
    <property type="entry name" value="AlkB-like"/>
</dbReference>
<feature type="region of interest" description="Disordered" evidence="1">
    <location>
        <begin position="180"/>
        <end position="216"/>
    </location>
</feature>
<dbReference type="GO" id="GO:0008198">
    <property type="term" value="F:ferrous iron binding"/>
    <property type="evidence" value="ECO:0007669"/>
    <property type="project" value="TreeGrafter"/>
</dbReference>
<feature type="compositionally biased region" description="Basic and acidic residues" evidence="1">
    <location>
        <begin position="125"/>
        <end position="134"/>
    </location>
</feature>
<gene>
    <name evidence="3" type="ORF">IMSHALPRED_001200</name>
</gene>
<dbReference type="EMBL" id="CAJPDT010000115">
    <property type="protein sequence ID" value="CAF9939094.1"/>
    <property type="molecule type" value="Genomic_DNA"/>
</dbReference>
<dbReference type="Gene3D" id="2.60.120.590">
    <property type="entry name" value="Alpha-ketoglutarate-dependent dioxygenase AlkB-like"/>
    <property type="match status" value="1"/>
</dbReference>
<feature type="region of interest" description="Disordered" evidence="1">
    <location>
        <begin position="101"/>
        <end position="158"/>
    </location>
</feature>
<evidence type="ECO:0000313" key="3">
    <source>
        <dbReference type="EMBL" id="CAF9939094.1"/>
    </source>
</evidence>
<evidence type="ECO:0000259" key="2">
    <source>
        <dbReference type="Pfam" id="PF13532"/>
    </source>
</evidence>
<sequence>MAKSKIVTFKLRKALKSTSNTTDSSRPVVTSSHGSQLVDGMRRSHRIQNLPEPAVYSEIQIEDETVSGRSVLLAATSKLTKAISYSAVSSSNNNAVSVENANSVKDLRSQSSKAKQKAIPKKRKQPEINHDKVDISAAPATKKSRGTRTRTQTVVDNISSTESADKSVLYHNTIDLSAAPATKKRGARAQNVDRISSAESPDDPDDSRPDPFGKPPAWAEERQALCEIFDNYRAYQSGPYYHEGLGYGYLVDQAAAGRIYMDSNVIITRAGGGCEMDTNGKRTQTKDHVRSAPGVACYFNNMKKGVPIIIIVGANNAHCPTRPLHRYSILGWFQCTDIWPEIVAGKVCFMLRFEKIDLWHVSWWDFKDATNPPEEPDFTRQALSKMCDQCSTESKQVLKPGWVCLNESCAHFNILPDGSEMPANATRNPDFIRERTQFADLNGLPDIIPALPDPQSVDAAFSTERNSWKGSLLTDNTSEYSGRALPLDKCRAPVVEHEPEFLGYWRIQQYTLFSENTITHFMANAHINRKPGGAHQILRELQEADLGLRRFRMSSCNVKGTLTGHFSANFGMPYKFVVPQDSKAFKDAPAVILNGLDRMTWAGRKTVTDGSFVDFNELLALGYFEKQKIGYHDDGEDDLLGTIATISIGGDADMRLRMKEKWYSAKALHRKTYDPMAEVIPGMQGWEDRIKLNSLYGRVSEEKFESAKKRFFKNVDEGMYGKTGTSPVFVTLKLKHGDITVMNGRKLQKYFEHTVISDGKLRYAMTCRYVKPENIAKEEHWKAEFHLDAADMYDGDPNLIDEVKENMARLAAAVAENGPAAPEA</sequence>
<proteinExistence type="predicted"/>
<dbReference type="InterPro" id="IPR037151">
    <property type="entry name" value="AlkB-like_sf"/>
</dbReference>
<comment type="caution">
    <text evidence="3">The sequence shown here is derived from an EMBL/GenBank/DDBJ whole genome shotgun (WGS) entry which is preliminary data.</text>
</comment>
<dbReference type="OrthoDB" id="2163491at2759"/>
<dbReference type="Proteomes" id="UP000664534">
    <property type="component" value="Unassembled WGS sequence"/>
</dbReference>
<name>A0A8H3PF94_9LECA</name>
<dbReference type="GO" id="GO:0006307">
    <property type="term" value="P:DNA alkylation repair"/>
    <property type="evidence" value="ECO:0007669"/>
    <property type="project" value="TreeGrafter"/>
</dbReference>
<dbReference type="PANTHER" id="PTHR31573">
    <property type="entry name" value="ALPHA-KETOGLUTARATE-DEPENDENT DIOXYGENASE ALKB HOMOLOG 2"/>
    <property type="match status" value="1"/>
</dbReference>
<protein>
    <recommendedName>
        <fullName evidence="2">Alpha-ketoglutarate-dependent dioxygenase AlkB-like domain-containing protein</fullName>
    </recommendedName>
</protein>
<feature type="domain" description="Alpha-ketoglutarate-dependent dioxygenase AlkB-like" evidence="2">
    <location>
        <begin position="560"/>
        <end position="760"/>
    </location>
</feature>
<dbReference type="InterPro" id="IPR032852">
    <property type="entry name" value="ALKBH2"/>
</dbReference>
<evidence type="ECO:0000256" key="1">
    <source>
        <dbReference type="SAM" id="MobiDB-lite"/>
    </source>
</evidence>
<dbReference type="SUPFAM" id="SSF51197">
    <property type="entry name" value="Clavaminate synthase-like"/>
    <property type="match status" value="1"/>
</dbReference>
<reference evidence="3" key="1">
    <citation type="submission" date="2021-03" db="EMBL/GenBank/DDBJ databases">
        <authorList>
            <person name="Tagirdzhanova G."/>
        </authorList>
    </citation>
    <scope>NUCLEOTIDE SEQUENCE</scope>
</reference>
<dbReference type="PANTHER" id="PTHR31573:SF4">
    <property type="entry name" value="FE2OG DIOXYGENASE DOMAIN-CONTAINING PROTEIN"/>
    <property type="match status" value="1"/>
</dbReference>
<feature type="compositionally biased region" description="Polar residues" evidence="1">
    <location>
        <begin position="149"/>
        <end position="158"/>
    </location>
</feature>
<feature type="compositionally biased region" description="Basic residues" evidence="1">
    <location>
        <begin position="114"/>
        <end position="124"/>
    </location>
</feature>
<evidence type="ECO:0000313" key="4">
    <source>
        <dbReference type="Proteomes" id="UP000664534"/>
    </source>
</evidence>